<feature type="compositionally biased region" description="Polar residues" evidence="1">
    <location>
        <begin position="11"/>
        <end position="24"/>
    </location>
</feature>
<feature type="compositionally biased region" description="Basic and acidic residues" evidence="1">
    <location>
        <begin position="25"/>
        <end position="45"/>
    </location>
</feature>
<reference evidence="2 3" key="1">
    <citation type="journal article" date="2019" name="Nat. Ecol. Evol.">
        <title>Megaphylogeny resolves global patterns of mushroom evolution.</title>
        <authorList>
            <person name="Varga T."/>
            <person name="Krizsan K."/>
            <person name="Foldi C."/>
            <person name="Dima B."/>
            <person name="Sanchez-Garcia M."/>
            <person name="Sanchez-Ramirez S."/>
            <person name="Szollosi G.J."/>
            <person name="Szarkandi J.G."/>
            <person name="Papp V."/>
            <person name="Albert L."/>
            <person name="Andreopoulos W."/>
            <person name="Angelini C."/>
            <person name="Antonin V."/>
            <person name="Barry K.W."/>
            <person name="Bougher N.L."/>
            <person name="Buchanan P."/>
            <person name="Buyck B."/>
            <person name="Bense V."/>
            <person name="Catcheside P."/>
            <person name="Chovatia M."/>
            <person name="Cooper J."/>
            <person name="Damon W."/>
            <person name="Desjardin D."/>
            <person name="Finy P."/>
            <person name="Geml J."/>
            <person name="Haridas S."/>
            <person name="Hughes K."/>
            <person name="Justo A."/>
            <person name="Karasinski D."/>
            <person name="Kautmanova I."/>
            <person name="Kiss B."/>
            <person name="Kocsube S."/>
            <person name="Kotiranta H."/>
            <person name="LaButti K.M."/>
            <person name="Lechner B.E."/>
            <person name="Liimatainen K."/>
            <person name="Lipzen A."/>
            <person name="Lukacs Z."/>
            <person name="Mihaltcheva S."/>
            <person name="Morgado L.N."/>
            <person name="Niskanen T."/>
            <person name="Noordeloos M.E."/>
            <person name="Ohm R.A."/>
            <person name="Ortiz-Santana B."/>
            <person name="Ovrebo C."/>
            <person name="Racz N."/>
            <person name="Riley R."/>
            <person name="Savchenko A."/>
            <person name="Shiryaev A."/>
            <person name="Soop K."/>
            <person name="Spirin V."/>
            <person name="Szebenyi C."/>
            <person name="Tomsovsky M."/>
            <person name="Tulloss R.E."/>
            <person name="Uehling J."/>
            <person name="Grigoriev I.V."/>
            <person name="Vagvolgyi C."/>
            <person name="Papp T."/>
            <person name="Martin F.M."/>
            <person name="Miettinen O."/>
            <person name="Hibbett D.S."/>
            <person name="Nagy L.G."/>
        </authorList>
    </citation>
    <scope>NUCLEOTIDE SEQUENCE [LARGE SCALE GENOMIC DNA]</scope>
    <source>
        <strain evidence="2 3">CBS 962.96</strain>
    </source>
</reference>
<dbReference type="Proteomes" id="UP000297245">
    <property type="component" value="Unassembled WGS sequence"/>
</dbReference>
<organism evidence="2 3">
    <name type="scientific">Dendrothele bispora (strain CBS 962.96)</name>
    <dbReference type="NCBI Taxonomy" id="1314807"/>
    <lineage>
        <taxon>Eukaryota</taxon>
        <taxon>Fungi</taxon>
        <taxon>Dikarya</taxon>
        <taxon>Basidiomycota</taxon>
        <taxon>Agaricomycotina</taxon>
        <taxon>Agaricomycetes</taxon>
        <taxon>Agaricomycetidae</taxon>
        <taxon>Agaricales</taxon>
        <taxon>Agaricales incertae sedis</taxon>
        <taxon>Dendrothele</taxon>
    </lineage>
</organism>
<evidence type="ECO:0000313" key="3">
    <source>
        <dbReference type="Proteomes" id="UP000297245"/>
    </source>
</evidence>
<proteinExistence type="predicted"/>
<gene>
    <name evidence="2" type="ORF">K435DRAFT_813652</name>
</gene>
<sequence length="128" mass="14243">MSSNTSNSSTALANDTNMPTFVSSDQEKSGGDDKASAQVEDHSRSESSTSPIIKSEPIQSNTEHARHSESLHPQDHTDTPYYHLPAQPLVRNYAVGNLLLPTPTEKERMEVEQVLRKIARAEQQEKDR</sequence>
<feature type="region of interest" description="Disordered" evidence="1">
    <location>
        <begin position="1"/>
        <end position="83"/>
    </location>
</feature>
<feature type="compositionally biased region" description="Polar residues" evidence="1">
    <location>
        <begin position="46"/>
        <end position="62"/>
    </location>
</feature>
<name>A0A4S8KL02_DENBC</name>
<accession>A0A4S8KL02</accession>
<protein>
    <submittedName>
        <fullName evidence="2">Uncharacterized protein</fullName>
    </submittedName>
</protein>
<keyword evidence="3" id="KW-1185">Reference proteome</keyword>
<feature type="compositionally biased region" description="Low complexity" evidence="1">
    <location>
        <begin position="1"/>
        <end position="10"/>
    </location>
</feature>
<feature type="compositionally biased region" description="Basic and acidic residues" evidence="1">
    <location>
        <begin position="63"/>
        <end position="78"/>
    </location>
</feature>
<dbReference type="EMBL" id="ML181109">
    <property type="protein sequence ID" value="THU76172.1"/>
    <property type="molecule type" value="Genomic_DNA"/>
</dbReference>
<evidence type="ECO:0000256" key="1">
    <source>
        <dbReference type="SAM" id="MobiDB-lite"/>
    </source>
</evidence>
<dbReference type="AlphaFoldDB" id="A0A4S8KL02"/>
<evidence type="ECO:0000313" key="2">
    <source>
        <dbReference type="EMBL" id="THU76172.1"/>
    </source>
</evidence>